<proteinExistence type="predicted"/>
<evidence type="ECO:0000313" key="2">
    <source>
        <dbReference type="Proteomes" id="UP000736328"/>
    </source>
</evidence>
<organism evidence="1 2">
    <name type="scientific">candidate division TA06 bacterium</name>
    <dbReference type="NCBI Taxonomy" id="2250710"/>
    <lineage>
        <taxon>Bacteria</taxon>
        <taxon>Bacteria division TA06</taxon>
    </lineage>
</organism>
<dbReference type="InterPro" id="IPR011990">
    <property type="entry name" value="TPR-like_helical_dom_sf"/>
</dbReference>
<sequence length="292" mass="34487">MKRHLRNAIITLLCLVAMMSGFIAVQVNFDKRYLSSEKSIRELVYFPSARAVKLISAGNELMMADYLWLRMIQYYGFHQQSDRNFEYLYPITDNLTDLDPKFLYPYTFGSLLLIHDAQDSVNSLKLLDKAKRANPDKWQFPYMKGFILYVFLHRSDEAVKEFVEASKLPKAWEGALRFAAWISRKEGQRETSKRMWQELYDKSANKNERGIAKFYLDQIYIEEEVDRYQSLAIKYHKNTGKWPENLDDLKAAGFVSDIPKDLFGGKYYWNREQNQVRNTTQDAFLRRIGKLK</sequence>
<reference evidence="1" key="1">
    <citation type="submission" date="2020-07" db="EMBL/GenBank/DDBJ databases">
        <title>Huge and variable diversity of episymbiotic CPR bacteria and DPANN archaea in groundwater ecosystems.</title>
        <authorList>
            <person name="He C.Y."/>
            <person name="Keren R."/>
            <person name="Whittaker M."/>
            <person name="Farag I.F."/>
            <person name="Doudna J."/>
            <person name="Cate J.H.D."/>
            <person name="Banfield J.F."/>
        </authorList>
    </citation>
    <scope>NUCLEOTIDE SEQUENCE</scope>
    <source>
        <strain evidence="1">NC_groundwater_1520_Pr4_B-0.1um_53_5</strain>
    </source>
</reference>
<dbReference type="Gene3D" id="1.25.40.10">
    <property type="entry name" value="Tetratricopeptide repeat domain"/>
    <property type="match status" value="1"/>
</dbReference>
<protein>
    <recommendedName>
        <fullName evidence="3">Tetratricopeptide repeat protein</fullName>
    </recommendedName>
</protein>
<comment type="caution">
    <text evidence="1">The sequence shown here is derived from an EMBL/GenBank/DDBJ whole genome shotgun (WGS) entry which is preliminary data.</text>
</comment>
<dbReference type="SUPFAM" id="SSF48452">
    <property type="entry name" value="TPR-like"/>
    <property type="match status" value="1"/>
</dbReference>
<evidence type="ECO:0008006" key="3">
    <source>
        <dbReference type="Google" id="ProtNLM"/>
    </source>
</evidence>
<name>A0A933I8Z4_UNCT6</name>
<evidence type="ECO:0000313" key="1">
    <source>
        <dbReference type="EMBL" id="MBI4726421.1"/>
    </source>
</evidence>
<dbReference type="AlphaFoldDB" id="A0A933I8Z4"/>
<gene>
    <name evidence="1" type="ORF">HY768_04215</name>
</gene>
<dbReference type="Proteomes" id="UP000736328">
    <property type="component" value="Unassembled WGS sequence"/>
</dbReference>
<dbReference type="EMBL" id="JACQXR010000050">
    <property type="protein sequence ID" value="MBI4726421.1"/>
    <property type="molecule type" value="Genomic_DNA"/>
</dbReference>
<accession>A0A933I8Z4</accession>